<dbReference type="AlphaFoldDB" id="A0A915L234"/>
<organism evidence="1 2">
    <name type="scientific">Romanomermis culicivorax</name>
    <name type="common">Nematode worm</name>
    <dbReference type="NCBI Taxonomy" id="13658"/>
    <lineage>
        <taxon>Eukaryota</taxon>
        <taxon>Metazoa</taxon>
        <taxon>Ecdysozoa</taxon>
        <taxon>Nematoda</taxon>
        <taxon>Enoplea</taxon>
        <taxon>Dorylaimia</taxon>
        <taxon>Mermithida</taxon>
        <taxon>Mermithoidea</taxon>
        <taxon>Mermithidae</taxon>
        <taxon>Romanomermis</taxon>
    </lineage>
</organism>
<sequence length="113" mass="11965">MLVSVFWGHALQFASNAPDLPMQAGTSAVHSVTSASDAPHHNILERGATMSEMGAHLGNNFPQHALMSAFHAHHQNVLQQGALTSASGTHLHTTPYQGAVMSSMGAHQQNLFS</sequence>
<evidence type="ECO:0000313" key="1">
    <source>
        <dbReference type="Proteomes" id="UP000887565"/>
    </source>
</evidence>
<dbReference type="WBParaSite" id="nRc.2.0.1.t44781-RA">
    <property type="protein sequence ID" value="nRc.2.0.1.t44781-RA"/>
    <property type="gene ID" value="nRc.2.0.1.g44781"/>
</dbReference>
<evidence type="ECO:0000313" key="2">
    <source>
        <dbReference type="WBParaSite" id="nRc.2.0.1.t44781-RA"/>
    </source>
</evidence>
<name>A0A915L234_ROMCU</name>
<dbReference type="Proteomes" id="UP000887565">
    <property type="component" value="Unplaced"/>
</dbReference>
<protein>
    <submittedName>
        <fullName evidence="2">Uncharacterized protein</fullName>
    </submittedName>
</protein>
<keyword evidence="1" id="KW-1185">Reference proteome</keyword>
<accession>A0A915L234</accession>
<proteinExistence type="predicted"/>
<reference evidence="2" key="1">
    <citation type="submission" date="2022-11" db="UniProtKB">
        <authorList>
            <consortium name="WormBaseParasite"/>
        </authorList>
    </citation>
    <scope>IDENTIFICATION</scope>
</reference>